<keyword evidence="2" id="KW-0472">Membrane</keyword>
<keyword evidence="2" id="KW-1133">Transmembrane helix</keyword>
<evidence type="ECO:0000313" key="3">
    <source>
        <dbReference type="EMBL" id="MFD5101143.1"/>
    </source>
</evidence>
<sequence>MSGPARTDAGGAGGRRGTPPHVPGPRWAADPLDELAGRLGESAAAAVHPDEIAALLESDGMTDDHIRLTYGRENSFALAEDLFARVPRAYPEPEPPRTAAGPWDVGLTGCLLRGLVFALPGLAYVLGAPFLAGPPGDGSGLPAGTDVLLVGTLAGWAWNQALAHRAYAWLGAGDRRSASRALLTGAPAGALLGTAGALAVAGPGDGGATAFAAAQALYQGAATALLVLGRERALLSALAPMTAGALLSLLYDVPSPARAVLLAVSGAAVVVLAGREVLRAGAAPGPGARGRRTGAGRGRAGRTAAAPRGPSLLRSVPYAVFGLATGTLVLHAVLRNTLAGEAASGVVAAPGAVALTLSMGPAEWLLYRFRRGCDAGLRRSTTPRAFRRAATLVLGRCLGAYVAVLFALLAVTTLLWIGAPVPDPARATGLLLIGVTLWTGLLLQAFGAVTTAATVCAAAALLRTAALFAGPPVPAVAAFAVPVVAAVVLTALVCVLLGRATAHRP</sequence>
<feature type="transmembrane region" description="Helical" evidence="2">
    <location>
        <begin position="346"/>
        <end position="369"/>
    </location>
</feature>
<feature type="transmembrane region" description="Helical" evidence="2">
    <location>
        <begin position="316"/>
        <end position="334"/>
    </location>
</feature>
<proteinExistence type="predicted"/>
<feature type="transmembrane region" description="Helical" evidence="2">
    <location>
        <begin position="257"/>
        <end position="274"/>
    </location>
</feature>
<feature type="transmembrane region" description="Helical" evidence="2">
    <location>
        <begin position="425"/>
        <end position="443"/>
    </location>
</feature>
<keyword evidence="2" id="KW-0812">Transmembrane</keyword>
<name>A0ABW6FRJ6_9ACTN</name>
<feature type="region of interest" description="Disordered" evidence="1">
    <location>
        <begin position="283"/>
        <end position="308"/>
    </location>
</feature>
<keyword evidence="4" id="KW-1185">Reference proteome</keyword>
<evidence type="ECO:0000256" key="2">
    <source>
        <dbReference type="SAM" id="Phobius"/>
    </source>
</evidence>
<accession>A0ABW6FRJ6</accession>
<feature type="transmembrane region" description="Helical" evidence="2">
    <location>
        <begin position="181"/>
        <end position="202"/>
    </location>
</feature>
<reference evidence="3 4" key="1">
    <citation type="submission" date="2024-09" db="EMBL/GenBank/DDBJ databases">
        <title>The Natural Products Discovery Center: Release of the First 8490 Sequenced Strains for Exploring Actinobacteria Biosynthetic Diversity.</title>
        <authorList>
            <person name="Kalkreuter E."/>
            <person name="Kautsar S.A."/>
            <person name="Yang D."/>
            <person name="Bader C.D."/>
            <person name="Teijaro C.N."/>
            <person name="Fluegel L."/>
            <person name="Davis C.M."/>
            <person name="Simpson J.R."/>
            <person name="Lauterbach L."/>
            <person name="Steele A.D."/>
            <person name="Gui C."/>
            <person name="Meng S."/>
            <person name="Li G."/>
            <person name="Viehrig K."/>
            <person name="Ye F."/>
            <person name="Su P."/>
            <person name="Kiefer A.F."/>
            <person name="Nichols A."/>
            <person name="Cepeda A.J."/>
            <person name="Yan W."/>
            <person name="Fan B."/>
            <person name="Jiang Y."/>
            <person name="Adhikari A."/>
            <person name="Zheng C.-J."/>
            <person name="Schuster L."/>
            <person name="Cowan T.M."/>
            <person name="Smanski M.J."/>
            <person name="Chevrette M.G."/>
            <person name="De Carvalho L.P.S."/>
            <person name="Shen B."/>
        </authorList>
    </citation>
    <scope>NUCLEOTIDE SEQUENCE [LARGE SCALE GENOMIC DNA]</scope>
    <source>
        <strain evidence="3 4">NPDC058348</strain>
    </source>
</reference>
<feature type="transmembrane region" description="Helical" evidence="2">
    <location>
        <begin position="390"/>
        <end position="419"/>
    </location>
</feature>
<gene>
    <name evidence="3" type="ORF">ACFWJN_19590</name>
</gene>
<protein>
    <recommendedName>
        <fullName evidence="5">Integral membrane protein</fullName>
    </recommendedName>
</protein>
<feature type="transmembrane region" description="Helical" evidence="2">
    <location>
        <begin position="233"/>
        <end position="251"/>
    </location>
</feature>
<evidence type="ECO:0008006" key="5">
    <source>
        <dbReference type="Google" id="ProtNLM"/>
    </source>
</evidence>
<feature type="transmembrane region" description="Helical" evidence="2">
    <location>
        <begin position="208"/>
        <end position="228"/>
    </location>
</feature>
<evidence type="ECO:0000313" key="4">
    <source>
        <dbReference type="Proteomes" id="UP001598448"/>
    </source>
</evidence>
<feature type="transmembrane region" description="Helical" evidence="2">
    <location>
        <begin position="475"/>
        <end position="498"/>
    </location>
</feature>
<evidence type="ECO:0000256" key="1">
    <source>
        <dbReference type="SAM" id="MobiDB-lite"/>
    </source>
</evidence>
<organism evidence="3 4">
    <name type="scientific">Streptomyces albidochromogenes</name>
    <dbReference type="NCBI Taxonomy" id="329524"/>
    <lineage>
        <taxon>Bacteria</taxon>
        <taxon>Bacillati</taxon>
        <taxon>Actinomycetota</taxon>
        <taxon>Actinomycetes</taxon>
        <taxon>Kitasatosporales</taxon>
        <taxon>Streptomycetaceae</taxon>
        <taxon>Streptomyces</taxon>
    </lineage>
</organism>
<dbReference type="EMBL" id="JBHXIJ010000141">
    <property type="protein sequence ID" value="MFD5101143.1"/>
    <property type="molecule type" value="Genomic_DNA"/>
</dbReference>
<feature type="region of interest" description="Disordered" evidence="1">
    <location>
        <begin position="1"/>
        <end position="33"/>
    </location>
</feature>
<dbReference type="RefSeq" id="WP_386716053.1">
    <property type="nucleotide sequence ID" value="NZ_JBHXIJ010000141.1"/>
</dbReference>
<comment type="caution">
    <text evidence="3">The sequence shown here is derived from an EMBL/GenBank/DDBJ whole genome shotgun (WGS) entry which is preliminary data.</text>
</comment>
<feature type="transmembrane region" description="Helical" evidence="2">
    <location>
        <begin position="450"/>
        <end position="469"/>
    </location>
</feature>
<dbReference type="Proteomes" id="UP001598448">
    <property type="component" value="Unassembled WGS sequence"/>
</dbReference>